<name>M6VFW7_9LEPT</name>
<evidence type="ECO:0000313" key="2">
    <source>
        <dbReference type="Proteomes" id="UP000012112"/>
    </source>
</evidence>
<proteinExistence type="predicted"/>
<comment type="caution">
    <text evidence="1">The sequence shown here is derived from an EMBL/GenBank/DDBJ whole genome shotgun (WGS) entry which is preliminary data.</text>
</comment>
<dbReference type="Proteomes" id="UP000012112">
    <property type="component" value="Unassembled WGS sequence"/>
</dbReference>
<sequence>MNIQFKLMKEETIHSFKIGTNLLNWTPKVGTAQYICRT</sequence>
<evidence type="ECO:0000313" key="1">
    <source>
        <dbReference type="EMBL" id="EMO55765.1"/>
    </source>
</evidence>
<reference evidence="1 2" key="1">
    <citation type="submission" date="2013-01" db="EMBL/GenBank/DDBJ databases">
        <authorList>
            <person name="Harkins D.M."/>
            <person name="Durkin A.S."/>
            <person name="Brinkac L.M."/>
            <person name="Haft D.H."/>
            <person name="Selengut J.D."/>
            <person name="Sanka R."/>
            <person name="DePew J."/>
            <person name="Purushe J."/>
            <person name="Matthias M.A."/>
            <person name="Vinetz J.M."/>
            <person name="Sutton G.G."/>
            <person name="Nierman W.C."/>
            <person name="Fouts D.E."/>
        </authorList>
    </citation>
    <scope>NUCLEOTIDE SEQUENCE [LARGE SCALE GENOMIC DNA]</scope>
    <source>
        <strain evidence="1 2">HAI1536</strain>
    </source>
</reference>
<gene>
    <name evidence="1" type="ORF">LEP1GSC172_0614</name>
</gene>
<dbReference type="AlphaFoldDB" id="M6VFW7"/>
<accession>M6VFW7</accession>
<organism evidence="1 2">
    <name type="scientific">Leptospira noguchii</name>
    <dbReference type="NCBI Taxonomy" id="28182"/>
    <lineage>
        <taxon>Bacteria</taxon>
        <taxon>Pseudomonadati</taxon>
        <taxon>Spirochaetota</taxon>
        <taxon>Spirochaetia</taxon>
        <taxon>Leptospirales</taxon>
        <taxon>Leptospiraceae</taxon>
        <taxon>Leptospira</taxon>
    </lineage>
</organism>
<dbReference type="EMBL" id="AKWD02000005">
    <property type="protein sequence ID" value="EMO55765.1"/>
    <property type="molecule type" value="Genomic_DNA"/>
</dbReference>
<protein>
    <submittedName>
        <fullName evidence="1">Uncharacterized protein</fullName>
    </submittedName>
</protein>